<keyword evidence="1" id="KW-1015">Disulfide bond</keyword>
<accession>A0A9Q1H799</accession>
<dbReference type="InterPro" id="IPR016187">
    <property type="entry name" value="CTDL_fold"/>
</dbReference>
<sequence length="170" mass="18797">MFPSTDSVNISDLIVVTCSLDELPNVMNGKFKTSDCTGRRINDTCTLTCNDDHHHTSPDEQTICQDKGGGKPAWSSGTYSCHECKPSWQGHSYTWVNTKMSWADADTHCRFISAHLVYINDAEENSFVKSLTNCDGHVLPPESYASIGLIYAGNVFQVPSIAGFLYYTDV</sequence>
<proteinExistence type="predicted"/>
<dbReference type="Proteomes" id="UP001152320">
    <property type="component" value="Chromosome 10"/>
</dbReference>
<dbReference type="EMBL" id="JAIZAY010000010">
    <property type="protein sequence ID" value="KAJ8035368.1"/>
    <property type="molecule type" value="Genomic_DNA"/>
</dbReference>
<comment type="caution">
    <text evidence="3">The sequence shown here is derived from an EMBL/GenBank/DDBJ whole genome shotgun (WGS) entry which is preliminary data.</text>
</comment>
<dbReference type="SUPFAM" id="SSF57535">
    <property type="entry name" value="Complement control module/SCR domain"/>
    <property type="match status" value="1"/>
</dbReference>
<dbReference type="SUPFAM" id="SSF56436">
    <property type="entry name" value="C-type lectin-like"/>
    <property type="match status" value="1"/>
</dbReference>
<dbReference type="Pfam" id="PF00059">
    <property type="entry name" value="Lectin_C"/>
    <property type="match status" value="1"/>
</dbReference>
<feature type="domain" description="C-type lectin" evidence="2">
    <location>
        <begin position="99"/>
        <end position="151"/>
    </location>
</feature>
<dbReference type="InterPro" id="IPR035976">
    <property type="entry name" value="Sushi/SCR/CCP_sf"/>
</dbReference>
<dbReference type="CDD" id="cd00037">
    <property type="entry name" value="CLECT"/>
    <property type="match status" value="1"/>
</dbReference>
<dbReference type="OrthoDB" id="441660at2759"/>
<evidence type="ECO:0000313" key="4">
    <source>
        <dbReference type="Proteomes" id="UP001152320"/>
    </source>
</evidence>
<gene>
    <name evidence="3" type="ORF">HOLleu_22569</name>
</gene>
<dbReference type="Gene3D" id="3.10.100.10">
    <property type="entry name" value="Mannose-Binding Protein A, subunit A"/>
    <property type="match status" value="1"/>
</dbReference>
<evidence type="ECO:0000259" key="2">
    <source>
        <dbReference type="Pfam" id="PF00059"/>
    </source>
</evidence>
<evidence type="ECO:0000256" key="1">
    <source>
        <dbReference type="ARBA" id="ARBA00023157"/>
    </source>
</evidence>
<name>A0A9Q1H799_HOLLE</name>
<keyword evidence="4" id="KW-1185">Reference proteome</keyword>
<organism evidence="3 4">
    <name type="scientific">Holothuria leucospilota</name>
    <name type="common">Black long sea cucumber</name>
    <name type="synonym">Mertensiothuria leucospilota</name>
    <dbReference type="NCBI Taxonomy" id="206669"/>
    <lineage>
        <taxon>Eukaryota</taxon>
        <taxon>Metazoa</taxon>
        <taxon>Echinodermata</taxon>
        <taxon>Eleutherozoa</taxon>
        <taxon>Echinozoa</taxon>
        <taxon>Holothuroidea</taxon>
        <taxon>Aspidochirotacea</taxon>
        <taxon>Aspidochirotida</taxon>
        <taxon>Holothuriidae</taxon>
        <taxon>Holothuria</taxon>
    </lineage>
</organism>
<dbReference type="InterPro" id="IPR016186">
    <property type="entry name" value="C-type_lectin-like/link_sf"/>
</dbReference>
<dbReference type="AlphaFoldDB" id="A0A9Q1H799"/>
<evidence type="ECO:0000313" key="3">
    <source>
        <dbReference type="EMBL" id="KAJ8035368.1"/>
    </source>
</evidence>
<protein>
    <recommendedName>
        <fullName evidence="2">C-type lectin domain-containing protein</fullName>
    </recommendedName>
</protein>
<reference evidence="3" key="1">
    <citation type="submission" date="2021-10" db="EMBL/GenBank/DDBJ databases">
        <title>Tropical sea cucumber genome reveals ecological adaptation and Cuvierian tubules defense mechanism.</title>
        <authorList>
            <person name="Chen T."/>
        </authorList>
    </citation>
    <scope>NUCLEOTIDE SEQUENCE</scope>
    <source>
        <strain evidence="3">Nanhai2018</strain>
        <tissue evidence="3">Muscle</tissue>
    </source>
</reference>
<dbReference type="InterPro" id="IPR001304">
    <property type="entry name" value="C-type_lectin-like"/>
</dbReference>